<feature type="transmembrane region" description="Helical" evidence="1">
    <location>
        <begin position="167"/>
        <end position="188"/>
    </location>
</feature>
<reference evidence="3" key="1">
    <citation type="submission" date="2009-12" db="EMBL/GenBank/DDBJ databases">
        <title>Complete sequence of Treponema primitia strain ZAS-2.</title>
        <authorList>
            <person name="Tetu S.G."/>
            <person name="Matson E."/>
            <person name="Ren Q."/>
            <person name="Seshadri R."/>
            <person name="Elbourne L."/>
            <person name="Hassan K.A."/>
            <person name="Durkin A."/>
            <person name="Radune D."/>
            <person name="Mohamoud Y."/>
            <person name="Shay R."/>
            <person name="Jin S."/>
            <person name="Zhang X."/>
            <person name="Lucey K."/>
            <person name="Ballor N.R."/>
            <person name="Ottesen E."/>
            <person name="Rosenthal R."/>
            <person name="Allen A."/>
            <person name="Leadbetter J.R."/>
            <person name="Paulsen I.T."/>
        </authorList>
    </citation>
    <scope>NUCLEOTIDE SEQUENCE [LARGE SCALE GENOMIC DNA]</scope>
    <source>
        <strain evidence="3">ATCC BAA-887 / DSM 12427 / ZAS-2</strain>
    </source>
</reference>
<evidence type="ECO:0000256" key="1">
    <source>
        <dbReference type="SAM" id="Phobius"/>
    </source>
</evidence>
<organism evidence="2 3">
    <name type="scientific">Treponema primitia (strain ATCC BAA-887 / DSM 12427 / ZAS-2)</name>
    <dbReference type="NCBI Taxonomy" id="545694"/>
    <lineage>
        <taxon>Bacteria</taxon>
        <taxon>Pseudomonadati</taxon>
        <taxon>Spirochaetota</taxon>
        <taxon>Spirochaetia</taxon>
        <taxon>Spirochaetales</taxon>
        <taxon>Treponemataceae</taxon>
        <taxon>Treponema</taxon>
    </lineage>
</organism>
<feature type="transmembrane region" description="Helical" evidence="1">
    <location>
        <begin position="363"/>
        <end position="388"/>
    </location>
</feature>
<dbReference type="Proteomes" id="UP000009223">
    <property type="component" value="Chromosome"/>
</dbReference>
<protein>
    <submittedName>
        <fullName evidence="2">Uncharacterized protein</fullName>
    </submittedName>
</protein>
<keyword evidence="1" id="KW-0812">Transmembrane</keyword>
<gene>
    <name evidence="2" type="ordered locus">TREPR_3561</name>
</gene>
<keyword evidence="1" id="KW-1133">Transmembrane helix</keyword>
<name>F5YIB4_TREPZ</name>
<dbReference type="KEGG" id="tpi:TREPR_3561"/>
<keyword evidence="3" id="KW-1185">Reference proteome</keyword>
<proteinExistence type="predicted"/>
<evidence type="ECO:0000313" key="3">
    <source>
        <dbReference type="Proteomes" id="UP000009223"/>
    </source>
</evidence>
<sequence>MAGAFLMRRSWRLFRSRFDKLCLEPILDYAACQKTPLEGAQYRFTGGFESLTDGKTLWIRSETLTIPVVLAGAHTYLLPMPEGGETLGSFDPGEEAPERIRWDRISTLTGGAKVFVGGLLCHVEDRWTFVSTKESPLLVIFYDGPDHTMATRAIRAGRHRNEYWNRLTPYGFMFNAFFQILIALSFLSRPAFRLTALCAFIALFAPIFPLLPPGVLLTVVYRRLWWRARIFRAYRDLARLPLKYLSMGKKLIGESFSRQGRLPDGEVYGAVWRKELPGDAVPGLIPGDTLEKIPKDIPLIIPEQHFHKGEGWYIFGVMPEEAEGLETPLPVQPRDPFAAYGAIPGEPEGLAERYTRSAYILEITGGLILLVGIGLNLLFVGMILYLLAV</sequence>
<dbReference type="EMBL" id="CP001843">
    <property type="protein sequence ID" value="AEF86834.1"/>
    <property type="molecule type" value="Genomic_DNA"/>
</dbReference>
<feature type="transmembrane region" description="Helical" evidence="1">
    <location>
        <begin position="194"/>
        <end position="221"/>
    </location>
</feature>
<dbReference type="AlphaFoldDB" id="F5YIB4"/>
<accession>F5YIB4</accession>
<dbReference type="HOGENOM" id="CLU_709681_0_0_12"/>
<evidence type="ECO:0000313" key="2">
    <source>
        <dbReference type="EMBL" id="AEF86834.1"/>
    </source>
</evidence>
<keyword evidence="1" id="KW-0472">Membrane</keyword>
<dbReference type="eggNOG" id="ENOG50346H5">
    <property type="taxonomic scope" value="Bacteria"/>
</dbReference>
<reference evidence="2 3" key="2">
    <citation type="journal article" date="2011" name="ISME J.">
        <title>RNA-seq reveals cooperative metabolic interactions between two termite-gut spirochete species in co-culture.</title>
        <authorList>
            <person name="Rosenthal A.Z."/>
            <person name="Matson E.G."/>
            <person name="Eldar A."/>
            <person name="Leadbetter J.R."/>
        </authorList>
    </citation>
    <scope>NUCLEOTIDE SEQUENCE [LARGE SCALE GENOMIC DNA]</scope>
    <source>
        <strain evidence="3">ATCC BAA-887 / DSM 12427 / ZAS-2</strain>
    </source>
</reference>